<dbReference type="GO" id="GO:0006526">
    <property type="term" value="P:L-arginine biosynthetic process"/>
    <property type="evidence" value="ECO:0007669"/>
    <property type="project" value="UniProtKB-UniRule"/>
</dbReference>
<dbReference type="NCBIfam" id="NF009455">
    <property type="entry name" value="PRK12815.1"/>
    <property type="match status" value="1"/>
</dbReference>
<dbReference type="PROSITE" id="PS00867">
    <property type="entry name" value="CPSASE_2"/>
    <property type="match status" value="1"/>
</dbReference>
<feature type="binding site" evidence="19">
    <location>
        <position position="772"/>
    </location>
    <ligand>
        <name>ATP</name>
        <dbReference type="ChEBI" id="CHEBI:30616"/>
        <label>2</label>
    </ligand>
</feature>
<dbReference type="PRINTS" id="PR00098">
    <property type="entry name" value="CPSASE"/>
</dbReference>
<feature type="binding site" evidence="19">
    <location>
        <position position="733"/>
    </location>
    <ligand>
        <name>ATP</name>
        <dbReference type="ChEBI" id="CHEBI:30616"/>
        <label>2</label>
    </ligand>
</feature>
<dbReference type="InterPro" id="IPR058047">
    <property type="entry name" value="CPSase_preATP-grasp"/>
</dbReference>
<feature type="binding site" evidence="19">
    <location>
        <position position="242"/>
    </location>
    <ligand>
        <name>ATP</name>
        <dbReference type="ChEBI" id="CHEBI:30616"/>
        <label>1</label>
    </ligand>
</feature>
<feature type="binding site" evidence="19">
    <location>
        <position position="806"/>
    </location>
    <ligand>
        <name>ATP</name>
        <dbReference type="ChEBI" id="CHEBI:30616"/>
        <label>2</label>
    </ligand>
</feature>
<keyword evidence="9 19" id="KW-0677">Repeat</keyword>
<sequence>MPKRTDIKSILLIGSGPIVIGQACEFDYSGTQACKALREEGFKVILINSNPATIMTDPELADRTYIEPITLEVVEKVIERERPDALLPTMGGQTALNATMGLVKRGVLEKYGVKLIGASAEAIHKAEDREAFKQAMERIGLKVPESGTAHTREEATKILEKVGFPAIIRPSFTMGGTGGNIAYNREEFEKLIDWALAMSPTSQVLIERSLIGWKEYELEVMRDLKDNVVIVCPIENLDPMGVHTGDSITVAPAMTLTDKEYQRMRNAALRIIREIGVDTGGSNIQFGLNPDNGEMIIIEMNPRVSRSSALASKATGFPIAKIAAKLAIGYTLDEISNDITGVTKASFEPTIDYVVVKIPRFAFQKFKGADPTLTTQMKSVGEVMSIGRTFKESLQKAIRSLELDLNGLASRVGIDRGIPAEFNRAEAVEKIRRTLKTPLPERLWYLADGIRLGLTNDELFAITKIDPWFLEQIRELIQFEQVLIGQVDSAAKVLSGDLLWEAKELGFSDDRIGQLLGVEGAVVRKARMGSGKSGKSAKPARAVTYKRVDTCAAEFEANTPYLYSTYGSECESRPSDRTKVVILGGGPNRIGQGIEFDYCCVHAAMALREEGVETIMVNCNPETVSTDYDTSDRLYFEPLTEEDVLNIIHREQPLGVVLQFGGQTPLKLALPLSRAGVKILGTSPEAIDRAEDRERFRDLLDKLGLRQAESGMARSVDEAVRIAGKITYPVMVRPSYVLGGRSMQIVYDETALLEYMRSAVKASPKHPVLIDKYLSDAIEIDADAISDGKTVVVAGIMEHIEEAGVHSGDSACSLPPYTLDKALVREIERQMTALALELGVVGLMNAQFAVKDQTVYVLEVNPRGSRTVPFVSKAIGVPLAKLAMKVMLGKSLQDLGFITAPQPTHLSVKEAVFPFNKFPGVDVLLGPEMKSTGEVMGIDGDFGWAFAKSQAGAGASLPQSGTAFISVKESDQLAAWDVAKRLRTLGFTLQATSGTASFLRDKGVEVETVNKVKEGRPHIVDHIKNGAVAVVVNTVRTASAHTDSLSIRREALQRGVPYYTTMRGALAAVMGIEALAKKELSIRSLQEYHRPQA</sequence>
<keyword evidence="13 19" id="KW-0665">Pyrimidine biosynthesis</keyword>
<evidence type="ECO:0000256" key="12">
    <source>
        <dbReference type="ARBA" id="ARBA00022842"/>
    </source>
</evidence>
<dbReference type="AlphaFoldDB" id="A0A330L9X7"/>
<dbReference type="SUPFAM" id="SSF48108">
    <property type="entry name" value="Carbamoyl phosphate synthetase, large subunit connection domain"/>
    <property type="match status" value="1"/>
</dbReference>
<feature type="binding site" evidence="19">
    <location>
        <position position="847"/>
    </location>
    <ligand>
        <name>Mn(2+)</name>
        <dbReference type="ChEBI" id="CHEBI:29035"/>
        <label>3</label>
    </ligand>
</feature>
<dbReference type="FunFam" id="3.40.50.20:FF:000003">
    <property type="entry name" value="Carbamoyl-phosphate synthase large chain"/>
    <property type="match status" value="1"/>
</dbReference>
<feature type="binding site" evidence="19">
    <location>
        <position position="210"/>
    </location>
    <ligand>
        <name>ATP</name>
        <dbReference type="ChEBI" id="CHEBI:30616"/>
        <label>1</label>
    </ligand>
</feature>
<feature type="domain" description="ATP-grasp" evidence="20">
    <location>
        <begin position="697"/>
        <end position="888"/>
    </location>
</feature>
<evidence type="ECO:0000313" key="22">
    <source>
        <dbReference type="EMBL" id="SPP66097.1"/>
    </source>
</evidence>
<evidence type="ECO:0000256" key="2">
    <source>
        <dbReference type="ARBA" id="ARBA00004812"/>
    </source>
</evidence>
<keyword evidence="8" id="KW-0479">Metal-binding</keyword>
<dbReference type="GO" id="GO:0044205">
    <property type="term" value="P:'de novo' UMP biosynthetic process"/>
    <property type="evidence" value="ECO:0007669"/>
    <property type="project" value="UniProtKB-UniRule"/>
</dbReference>
<dbReference type="PROSITE" id="PS51855">
    <property type="entry name" value="MGS"/>
    <property type="match status" value="1"/>
</dbReference>
<dbReference type="Pfam" id="PF25596">
    <property type="entry name" value="CPSase_L_D1"/>
    <property type="match status" value="2"/>
</dbReference>
<evidence type="ECO:0000256" key="9">
    <source>
        <dbReference type="ARBA" id="ARBA00022737"/>
    </source>
</evidence>
<organism evidence="22 23">
    <name type="scientific">Nitrospira lenta</name>
    <dbReference type="NCBI Taxonomy" id="1436998"/>
    <lineage>
        <taxon>Bacteria</taxon>
        <taxon>Pseudomonadati</taxon>
        <taxon>Nitrospirota</taxon>
        <taxon>Nitrospiria</taxon>
        <taxon>Nitrospirales</taxon>
        <taxon>Nitrospiraceae</taxon>
        <taxon>Nitrospira</taxon>
    </lineage>
</organism>
<dbReference type="SMART" id="SM01096">
    <property type="entry name" value="CPSase_L_D3"/>
    <property type="match status" value="1"/>
</dbReference>
<feature type="binding site" evidence="19">
    <location>
        <position position="176"/>
    </location>
    <ligand>
        <name>ATP</name>
        <dbReference type="ChEBI" id="CHEBI:30616"/>
        <label>1</label>
    </ligand>
</feature>
<dbReference type="PROSITE" id="PS51257">
    <property type="entry name" value="PROKAR_LIPOPROTEIN"/>
    <property type="match status" value="1"/>
</dbReference>
<comment type="pathway">
    <text evidence="3 19">Amino-acid biosynthesis; L-arginine biosynthesis; carbamoyl phosphate from bicarbonate: step 1/1.</text>
</comment>
<feature type="binding site" evidence="19">
    <location>
        <position position="243"/>
    </location>
    <ligand>
        <name>ATP</name>
        <dbReference type="ChEBI" id="CHEBI:30616"/>
        <label>1</label>
    </ligand>
</feature>
<dbReference type="InParanoid" id="A0A330L9X7"/>
<feature type="binding site" evidence="19">
    <location>
        <position position="779"/>
    </location>
    <ligand>
        <name>ATP</name>
        <dbReference type="ChEBI" id="CHEBI:30616"/>
        <label>2</label>
    </ligand>
</feature>
<comment type="caution">
    <text evidence="19">Lacks conserved residue(s) required for the propagation of feature annotation.</text>
</comment>
<keyword evidence="10 19" id="KW-0547">Nucleotide-binding</keyword>
<proteinExistence type="inferred from homology"/>
<dbReference type="HAMAP" id="MF_01210_A">
    <property type="entry name" value="CPSase_L_chain_A"/>
    <property type="match status" value="1"/>
</dbReference>
<evidence type="ECO:0000256" key="3">
    <source>
        <dbReference type="ARBA" id="ARBA00005077"/>
    </source>
</evidence>
<comment type="similarity">
    <text evidence="4 19">Belongs to the CarB family.</text>
</comment>
<comment type="domain">
    <text evidence="19">The large subunit is composed of 2 ATP-grasp domains that are involved in binding the 2 ATP molecules needed for carbamoyl phosphate synthesis. The N-terminal ATP-grasp domain (referred to as the carboxyphosphate synthetic component) catalyzes the ATP-dependent phosphorylation of hydrogencarbonate to carboxyphosphate and the subsequent nucleophilic attack by ammonia to form a carbamate intermediate. The C-terminal ATP-grasp domain (referred to as the carbamoyl phosphate synthetic component) then catalyzes the phosphorylation of carbamate with the second ATP to form the end product carbamoyl phosphate. The reactive and unstable enzyme intermediates are sequentially channeled from one active site to the next through the interior of the protein over a distance of at least 96 A.</text>
</comment>
<feature type="binding site" evidence="19">
    <location>
        <position position="859"/>
    </location>
    <ligand>
        <name>ATP</name>
        <dbReference type="ChEBI" id="CHEBI:30616"/>
        <label>2</label>
    </ligand>
</feature>
<feature type="binding site" evidence="19">
    <location>
        <position position="169"/>
    </location>
    <ligand>
        <name>ATP</name>
        <dbReference type="ChEBI" id="CHEBI:30616"/>
        <label>1</label>
    </ligand>
</feature>
<dbReference type="FunFam" id="3.30.470.20:FF:000007">
    <property type="entry name" value="Carbamoyl-phosphate synthase large chain"/>
    <property type="match status" value="1"/>
</dbReference>
<feature type="binding site" evidence="19">
    <location>
        <position position="861"/>
    </location>
    <ligand>
        <name>Mg(2+)</name>
        <dbReference type="ChEBI" id="CHEBI:18420"/>
        <label>4</label>
    </ligand>
</feature>
<dbReference type="Gene3D" id="3.30.470.20">
    <property type="entry name" value="ATP-grasp fold, B domain"/>
    <property type="match status" value="2"/>
</dbReference>
<dbReference type="UniPathway" id="UPA00070">
    <property type="reaction ID" value="UER00115"/>
</dbReference>
<evidence type="ECO:0000256" key="17">
    <source>
        <dbReference type="ARBA" id="ARBA00057223"/>
    </source>
</evidence>
<feature type="binding site" evidence="19">
    <location>
        <position position="285"/>
    </location>
    <ligand>
        <name>ATP</name>
        <dbReference type="ChEBI" id="CHEBI:30616"/>
        <label>1</label>
    </ligand>
</feature>
<evidence type="ECO:0000256" key="1">
    <source>
        <dbReference type="ARBA" id="ARBA00001936"/>
    </source>
</evidence>
<feature type="binding site" evidence="19">
    <location>
        <position position="285"/>
    </location>
    <ligand>
        <name>Mg(2+)</name>
        <dbReference type="ChEBI" id="CHEBI:18420"/>
        <label>1</label>
    </ligand>
</feature>
<dbReference type="Proteomes" id="UP000248168">
    <property type="component" value="Unassembled WGS sequence"/>
</dbReference>
<feature type="binding site" evidence="19">
    <location>
        <position position="859"/>
    </location>
    <ligand>
        <name>Mn(2+)</name>
        <dbReference type="ChEBI" id="CHEBI:29035"/>
        <label>3</label>
    </ligand>
</feature>
<dbReference type="InterPro" id="IPR005480">
    <property type="entry name" value="CPSase_lsu_oligo"/>
</dbReference>
<feature type="binding site" evidence="19">
    <location>
        <position position="285"/>
    </location>
    <ligand>
        <name>Mn(2+)</name>
        <dbReference type="ChEBI" id="CHEBI:29035"/>
        <label>1</label>
    </ligand>
</feature>
<feature type="binding site" evidence="19">
    <location>
        <position position="301"/>
    </location>
    <ligand>
        <name>Mn(2+)</name>
        <dbReference type="ChEBI" id="CHEBI:29035"/>
        <label>2</label>
    </ligand>
</feature>
<dbReference type="InterPro" id="IPR006275">
    <property type="entry name" value="CPSase_lsu"/>
</dbReference>
<dbReference type="GO" id="GO:0005524">
    <property type="term" value="F:ATP binding"/>
    <property type="evidence" value="ECO:0007669"/>
    <property type="project" value="UniProtKB-UniRule"/>
</dbReference>
<feature type="binding site" evidence="19">
    <location>
        <position position="299"/>
    </location>
    <ligand>
        <name>ATP</name>
        <dbReference type="ChEBI" id="CHEBI:30616"/>
        <label>1</label>
    </ligand>
</feature>
<feature type="binding site" evidence="19">
    <location>
        <position position="299"/>
    </location>
    <ligand>
        <name>Mn(2+)</name>
        <dbReference type="ChEBI" id="CHEBI:29035"/>
        <label>1</label>
    </ligand>
</feature>
<dbReference type="InterPro" id="IPR036897">
    <property type="entry name" value="CarbamoylP_synth_lsu_oligo_sf"/>
</dbReference>
<comment type="catalytic activity">
    <reaction evidence="16 19">
        <text>hydrogencarbonate + L-glutamine + 2 ATP + H2O = carbamoyl phosphate + L-glutamate + 2 ADP + phosphate + 2 H(+)</text>
        <dbReference type="Rhea" id="RHEA:18633"/>
        <dbReference type="ChEBI" id="CHEBI:15377"/>
        <dbReference type="ChEBI" id="CHEBI:15378"/>
        <dbReference type="ChEBI" id="CHEBI:17544"/>
        <dbReference type="ChEBI" id="CHEBI:29985"/>
        <dbReference type="ChEBI" id="CHEBI:30616"/>
        <dbReference type="ChEBI" id="CHEBI:43474"/>
        <dbReference type="ChEBI" id="CHEBI:58228"/>
        <dbReference type="ChEBI" id="CHEBI:58359"/>
        <dbReference type="ChEBI" id="CHEBI:456216"/>
        <dbReference type="EC" id="6.3.5.5"/>
    </reaction>
</comment>
<feature type="binding site" evidence="19">
    <location>
        <position position="299"/>
    </location>
    <ligand>
        <name>Mn(2+)</name>
        <dbReference type="ChEBI" id="CHEBI:29035"/>
        <label>2</label>
    </ligand>
</feature>
<feature type="binding site" evidence="19">
    <location>
        <position position="859"/>
    </location>
    <ligand>
        <name>Mg(2+)</name>
        <dbReference type="ChEBI" id="CHEBI:18420"/>
        <label>3</label>
    </ligand>
</feature>
<dbReference type="Gene3D" id="3.40.50.20">
    <property type="match status" value="2"/>
</dbReference>
<comment type="cofactor">
    <cofactor evidence="1">
        <name>Mn(2+)</name>
        <dbReference type="ChEBI" id="CHEBI:29035"/>
    </cofactor>
</comment>
<evidence type="ECO:0000256" key="13">
    <source>
        <dbReference type="ARBA" id="ARBA00022975"/>
    </source>
</evidence>
<name>A0A330L9X7_9BACT</name>
<dbReference type="Gene3D" id="1.10.1030.10">
    <property type="entry name" value="Carbamoyl-phosphate synthetase, large subunit oligomerisation domain"/>
    <property type="match status" value="1"/>
</dbReference>
<feature type="binding site" evidence="19">
    <location>
        <position position="215"/>
    </location>
    <ligand>
        <name>ATP</name>
        <dbReference type="ChEBI" id="CHEBI:30616"/>
        <label>1</label>
    </ligand>
</feature>
<dbReference type="InterPro" id="IPR005479">
    <property type="entry name" value="CPAse_ATP-bd"/>
</dbReference>
<dbReference type="EC" id="6.3.4.16" evidence="19"/>
<feature type="binding site" evidence="19">
    <location>
        <position position="175"/>
    </location>
    <ligand>
        <name>ATP</name>
        <dbReference type="ChEBI" id="CHEBI:30616"/>
        <label>1</label>
    </ligand>
</feature>
<gene>
    <name evidence="19 22" type="primary">carB</name>
    <name evidence="22" type="ORF">NITLEN_50137</name>
</gene>
<evidence type="ECO:0000256" key="11">
    <source>
        <dbReference type="ARBA" id="ARBA00022840"/>
    </source>
</evidence>
<evidence type="ECO:0000256" key="15">
    <source>
        <dbReference type="ARBA" id="ARBA00047359"/>
    </source>
</evidence>
<feature type="binding site" evidence="19">
    <location>
        <position position="774"/>
    </location>
    <ligand>
        <name>ATP</name>
        <dbReference type="ChEBI" id="CHEBI:30616"/>
        <label>2</label>
    </ligand>
</feature>
<feature type="binding site" evidence="19">
    <location>
        <position position="805"/>
    </location>
    <ligand>
        <name>ATP</name>
        <dbReference type="ChEBI" id="CHEBI:30616"/>
        <label>2</label>
    </ligand>
</feature>
<dbReference type="Gene3D" id="3.40.50.1380">
    <property type="entry name" value="Methylglyoxal synthase-like domain"/>
    <property type="match status" value="1"/>
</dbReference>
<feature type="binding site" evidence="19">
    <location>
        <position position="807"/>
    </location>
    <ligand>
        <name>ATP</name>
        <dbReference type="ChEBI" id="CHEBI:30616"/>
        <label>2</label>
    </ligand>
</feature>
<evidence type="ECO:0000256" key="16">
    <source>
        <dbReference type="ARBA" id="ARBA00048816"/>
    </source>
</evidence>
<evidence type="ECO:0000256" key="7">
    <source>
        <dbReference type="ARBA" id="ARBA00022605"/>
    </source>
</evidence>
<keyword evidence="14" id="KW-0464">Manganese</keyword>
<keyword evidence="11 19" id="KW-0067">ATP-binding</keyword>
<dbReference type="Pfam" id="PF02142">
    <property type="entry name" value="MGS"/>
    <property type="match status" value="1"/>
</dbReference>
<dbReference type="InterPro" id="IPR036914">
    <property type="entry name" value="MGS-like_dom_sf"/>
</dbReference>
<evidence type="ECO:0000259" key="20">
    <source>
        <dbReference type="PROSITE" id="PS50975"/>
    </source>
</evidence>
<dbReference type="FunFam" id="3.40.50.20:FF:000001">
    <property type="entry name" value="Carbamoyl-phosphate synthase large chain"/>
    <property type="match status" value="1"/>
</dbReference>
<comment type="catalytic activity">
    <reaction evidence="15 19">
        <text>hydrogencarbonate + NH4(+) + 2 ATP = carbamoyl phosphate + 2 ADP + phosphate + 2 H(+)</text>
        <dbReference type="Rhea" id="RHEA:18029"/>
        <dbReference type="ChEBI" id="CHEBI:15378"/>
        <dbReference type="ChEBI" id="CHEBI:17544"/>
        <dbReference type="ChEBI" id="CHEBI:28938"/>
        <dbReference type="ChEBI" id="CHEBI:30616"/>
        <dbReference type="ChEBI" id="CHEBI:43474"/>
        <dbReference type="ChEBI" id="CHEBI:58228"/>
        <dbReference type="ChEBI" id="CHEBI:456216"/>
        <dbReference type="EC" id="6.3.4.16"/>
    </reaction>
</comment>
<dbReference type="NCBIfam" id="NF003671">
    <property type="entry name" value="PRK05294.1"/>
    <property type="match status" value="1"/>
</dbReference>
<evidence type="ECO:0000256" key="18">
    <source>
        <dbReference type="ARBA" id="ARBA00062056"/>
    </source>
</evidence>
<dbReference type="EMBL" id="OUNR01000018">
    <property type="protein sequence ID" value="SPP66097.1"/>
    <property type="molecule type" value="Genomic_DNA"/>
</dbReference>
<dbReference type="SMART" id="SM00851">
    <property type="entry name" value="MGS"/>
    <property type="match status" value="1"/>
</dbReference>
<dbReference type="SUPFAM" id="SSF56059">
    <property type="entry name" value="Glutathione synthetase ATP-binding domain-like"/>
    <property type="match status" value="2"/>
</dbReference>
<feature type="binding site" evidence="19">
    <location>
        <position position="299"/>
    </location>
    <ligand>
        <name>Mg(2+)</name>
        <dbReference type="ChEBI" id="CHEBI:18420"/>
        <label>2</label>
    </ligand>
</feature>
<dbReference type="EC" id="6.3.5.5" evidence="19"/>
<evidence type="ECO:0000256" key="8">
    <source>
        <dbReference type="ARBA" id="ARBA00022723"/>
    </source>
</evidence>
<dbReference type="GO" id="GO:0005737">
    <property type="term" value="C:cytoplasm"/>
    <property type="evidence" value="ECO:0007669"/>
    <property type="project" value="TreeGrafter"/>
</dbReference>
<dbReference type="HAMAP" id="MF_01210_B">
    <property type="entry name" value="CPSase_L_chain_B"/>
    <property type="match status" value="1"/>
</dbReference>
<keyword evidence="12" id="KW-0460">Magnesium</keyword>
<feature type="region of interest" description="Carboxyphosphate synthetic domain" evidence="19">
    <location>
        <begin position="1"/>
        <end position="402"/>
    </location>
</feature>
<dbReference type="PANTHER" id="PTHR11405:SF53">
    <property type="entry name" value="CARBAMOYL-PHOSPHATE SYNTHASE [AMMONIA], MITOCHONDRIAL"/>
    <property type="match status" value="1"/>
</dbReference>
<dbReference type="InterPro" id="IPR033937">
    <property type="entry name" value="MGS_CPS_CarB"/>
</dbReference>
<keyword evidence="5 19" id="KW-0055">Arginine biosynthesis</keyword>
<dbReference type="NCBIfam" id="TIGR01369">
    <property type="entry name" value="CPSaseII_lrg"/>
    <property type="match status" value="1"/>
</dbReference>
<dbReference type="PANTHER" id="PTHR11405">
    <property type="entry name" value="CARBAMOYLTRANSFERASE FAMILY MEMBER"/>
    <property type="match status" value="1"/>
</dbReference>
<dbReference type="PROSITE" id="PS50975">
    <property type="entry name" value="ATP_GRASP"/>
    <property type="match status" value="2"/>
</dbReference>
<dbReference type="InterPro" id="IPR011607">
    <property type="entry name" value="MGS-like_dom"/>
</dbReference>
<keyword evidence="7 19" id="KW-0028">Amino-acid biosynthesis</keyword>
<feature type="binding site" evidence="19">
    <location>
        <position position="804"/>
    </location>
    <ligand>
        <name>ATP</name>
        <dbReference type="ChEBI" id="CHEBI:30616"/>
        <label>2</label>
    </ligand>
</feature>
<dbReference type="GO" id="GO:0004087">
    <property type="term" value="F:carbamoyl-phosphate synthase (ammonia) activity"/>
    <property type="evidence" value="ECO:0007669"/>
    <property type="project" value="UniProtKB-EC"/>
</dbReference>
<evidence type="ECO:0000256" key="4">
    <source>
        <dbReference type="ARBA" id="ARBA00009799"/>
    </source>
</evidence>
<feature type="binding site" evidence="19">
    <location>
        <position position="847"/>
    </location>
    <ligand>
        <name>Mg(2+)</name>
        <dbReference type="ChEBI" id="CHEBI:18420"/>
        <label>3</label>
    </ligand>
</feature>
<evidence type="ECO:0000256" key="10">
    <source>
        <dbReference type="ARBA" id="ARBA00022741"/>
    </source>
</evidence>
<feature type="binding site" evidence="19">
    <location>
        <position position="299"/>
    </location>
    <ligand>
        <name>Mg(2+)</name>
        <dbReference type="ChEBI" id="CHEBI:18420"/>
        <label>1</label>
    </ligand>
</feature>
<feature type="binding site" evidence="19">
    <location>
        <position position="859"/>
    </location>
    <ligand>
        <name>Mn(2+)</name>
        <dbReference type="ChEBI" id="CHEBI:29035"/>
        <label>4</label>
    </ligand>
</feature>
<feature type="domain" description="ATP-grasp" evidence="20">
    <location>
        <begin position="133"/>
        <end position="328"/>
    </location>
</feature>
<dbReference type="RefSeq" id="WP_121990308.1">
    <property type="nucleotide sequence ID" value="NZ_OUNR01000018.1"/>
</dbReference>
<feature type="binding site" evidence="19">
    <location>
        <position position="241"/>
    </location>
    <ligand>
        <name>ATP</name>
        <dbReference type="ChEBI" id="CHEBI:30616"/>
        <label>1</label>
    </ligand>
</feature>
<dbReference type="Pfam" id="PF02786">
    <property type="entry name" value="CPSase_L_D2"/>
    <property type="match status" value="2"/>
</dbReference>
<feature type="binding site" evidence="19">
    <location>
        <position position="301"/>
    </location>
    <ligand>
        <name>Mg(2+)</name>
        <dbReference type="ChEBI" id="CHEBI:18420"/>
        <label>2</label>
    </ligand>
</feature>
<evidence type="ECO:0000259" key="21">
    <source>
        <dbReference type="PROSITE" id="PS51855"/>
    </source>
</evidence>
<feature type="domain" description="MGS-like" evidence="21">
    <location>
        <begin position="955"/>
        <end position="1093"/>
    </location>
</feature>
<evidence type="ECO:0000256" key="6">
    <source>
        <dbReference type="ARBA" id="ARBA00022598"/>
    </source>
</evidence>
<dbReference type="GO" id="GO:0004088">
    <property type="term" value="F:carbamoyl-phosphate synthase (glutamine-hydrolyzing) activity"/>
    <property type="evidence" value="ECO:0007669"/>
    <property type="project" value="UniProtKB-UniRule"/>
</dbReference>
<accession>A0A330L9X7</accession>
<dbReference type="FunFam" id="1.10.1030.10:FF:000002">
    <property type="entry name" value="Carbamoyl-phosphate synthase large chain"/>
    <property type="match status" value="1"/>
</dbReference>
<dbReference type="Pfam" id="PF02787">
    <property type="entry name" value="CPSase_L_D3"/>
    <property type="match status" value="1"/>
</dbReference>
<evidence type="ECO:0000313" key="23">
    <source>
        <dbReference type="Proteomes" id="UP000248168"/>
    </source>
</evidence>
<dbReference type="OrthoDB" id="9804197at2"/>
<dbReference type="SUPFAM" id="SSF52440">
    <property type="entry name" value="PreATP-grasp domain"/>
    <property type="match status" value="2"/>
</dbReference>
<evidence type="ECO:0000256" key="5">
    <source>
        <dbReference type="ARBA" id="ARBA00022571"/>
    </source>
</evidence>
<evidence type="ECO:0000256" key="19">
    <source>
        <dbReference type="HAMAP-Rule" id="MF_01210"/>
    </source>
</evidence>
<dbReference type="SUPFAM" id="SSF52335">
    <property type="entry name" value="Methylglyoxal synthase-like"/>
    <property type="match status" value="1"/>
</dbReference>
<dbReference type="GO" id="GO:0006541">
    <property type="term" value="P:glutamine metabolic process"/>
    <property type="evidence" value="ECO:0007669"/>
    <property type="project" value="TreeGrafter"/>
</dbReference>
<comment type="subunit">
    <text evidence="18 19">Composed of two chains; the small (or glutamine) chain promotes the hydrolysis of glutamine to ammonia, which is used by the large (or ammonia) chain to synthesize carbamoyl phosphate. Tetramer of heterodimers (alpha,beta)4.</text>
</comment>
<dbReference type="FunFam" id="3.30.1490.20:FF:000001">
    <property type="entry name" value="Carbamoyl-phosphate synthase large chain"/>
    <property type="match status" value="1"/>
</dbReference>
<protein>
    <recommendedName>
        <fullName evidence="19">Carbamoyl phosphate synthase large chain</fullName>
        <ecNumber evidence="19">6.3.4.16</ecNumber>
        <ecNumber evidence="19">6.3.5.5</ecNumber>
    </recommendedName>
    <alternativeName>
        <fullName evidence="19">Carbamoyl phosphate synthetase ammonia chain</fullName>
    </alternativeName>
</protein>
<dbReference type="UniPathway" id="UPA00068">
    <property type="reaction ID" value="UER00171"/>
</dbReference>
<comment type="pathway">
    <text evidence="2 19">Pyrimidine metabolism; UMP biosynthesis via de novo pathway; (S)-dihydroorotate from bicarbonate: step 1/3.</text>
</comment>
<dbReference type="GO" id="GO:0046872">
    <property type="term" value="F:metal ion binding"/>
    <property type="evidence" value="ECO:0007669"/>
    <property type="project" value="UniProtKB-KW"/>
</dbReference>
<dbReference type="InterPro" id="IPR005483">
    <property type="entry name" value="CPSase_dom"/>
</dbReference>
<dbReference type="FunCoup" id="A0A330L9X7">
    <property type="interactions" value="529"/>
</dbReference>
<feature type="binding site" evidence="19">
    <location>
        <position position="129"/>
    </location>
    <ligand>
        <name>ATP</name>
        <dbReference type="ChEBI" id="CHEBI:30616"/>
        <label>1</label>
    </ligand>
</feature>
<dbReference type="CDD" id="cd01424">
    <property type="entry name" value="MGS_CPS_II"/>
    <property type="match status" value="1"/>
</dbReference>
<feature type="binding site" evidence="19">
    <location>
        <position position="847"/>
    </location>
    <ligand>
        <name>ATP</name>
        <dbReference type="ChEBI" id="CHEBI:30616"/>
        <label>2</label>
    </ligand>
</feature>
<dbReference type="InterPro" id="IPR016185">
    <property type="entry name" value="PreATP-grasp_dom_sf"/>
</dbReference>
<evidence type="ECO:0000256" key="14">
    <source>
        <dbReference type="ARBA" id="ARBA00023211"/>
    </source>
</evidence>
<feature type="binding site" evidence="19">
    <location>
        <position position="208"/>
    </location>
    <ligand>
        <name>ATP</name>
        <dbReference type="ChEBI" id="CHEBI:30616"/>
        <label>1</label>
    </ligand>
</feature>
<reference evidence="23" key="1">
    <citation type="submission" date="2018-04" db="EMBL/GenBank/DDBJ databases">
        <authorList>
            <person name="Lucker S."/>
            <person name="Sakoula D."/>
        </authorList>
    </citation>
    <scope>NUCLEOTIDE SEQUENCE [LARGE SCALE GENOMIC DNA]</scope>
</reference>
<feature type="binding site" evidence="19">
    <location>
        <position position="861"/>
    </location>
    <ligand>
        <name>Mn(2+)</name>
        <dbReference type="ChEBI" id="CHEBI:29035"/>
        <label>4</label>
    </ligand>
</feature>
<keyword evidence="6 19" id="KW-0436">Ligase</keyword>
<feature type="binding site" evidence="19">
    <location>
        <position position="859"/>
    </location>
    <ligand>
        <name>Mg(2+)</name>
        <dbReference type="ChEBI" id="CHEBI:18420"/>
        <label>4</label>
    </ligand>
</feature>
<keyword evidence="23" id="KW-1185">Reference proteome</keyword>
<feature type="region of interest" description="Allosteric domain" evidence="19">
    <location>
        <begin position="955"/>
        <end position="1093"/>
    </location>
</feature>
<comment type="function">
    <text evidence="17 19">Large subunit of the glutamine-dependent carbamoyl phosphate synthetase (CPSase). CPSase catalyzes the formation of carbamoyl phosphate from the ammonia moiety of glutamine, carbonate, and phosphate donated by ATP, constituting the first step of 2 biosynthetic pathways, one leading to arginine and/or urea and the other to pyrimidine nucleotides. The large subunit (synthetase) binds the substrates ammonia (free or transferred from glutamine from the small subunit), hydrogencarbonate and ATP and carries out an ATP-coupled ligase reaction, activating hydrogencarbonate by forming carboxy phosphate which reacts with ammonia to form carbamoyl phosphate.</text>
</comment>
<comment type="cofactor">
    <cofactor evidence="19">
        <name>Mg(2+)</name>
        <dbReference type="ChEBI" id="CHEBI:18420"/>
    </cofactor>
    <cofactor evidence="19">
        <name>Mn(2+)</name>
        <dbReference type="ChEBI" id="CHEBI:29035"/>
    </cofactor>
    <text evidence="19">Binds 4 Mg(2+) or Mn(2+) ions per subunit.</text>
</comment>
<dbReference type="InterPro" id="IPR011761">
    <property type="entry name" value="ATP-grasp"/>
</dbReference>
<dbReference type="FunFam" id="3.30.470.20:FF:000013">
    <property type="entry name" value="Carbamoyl-phosphate synthase large chain"/>
    <property type="match status" value="1"/>
</dbReference>